<dbReference type="EC" id="2.7.13.3" evidence="3"/>
<dbReference type="PANTHER" id="PTHR45453:SF1">
    <property type="entry name" value="PHOSPHATE REGULON SENSOR PROTEIN PHOR"/>
    <property type="match status" value="1"/>
</dbReference>
<evidence type="ECO:0000256" key="3">
    <source>
        <dbReference type="ARBA" id="ARBA00012438"/>
    </source>
</evidence>
<comment type="subcellular location">
    <subcellularLocation>
        <location evidence="2">Membrane</location>
    </subcellularLocation>
</comment>
<dbReference type="InterPro" id="IPR004358">
    <property type="entry name" value="Sig_transdc_His_kin-like_C"/>
</dbReference>
<feature type="transmembrane region" description="Helical" evidence="8">
    <location>
        <begin position="152"/>
        <end position="176"/>
    </location>
</feature>
<dbReference type="InterPro" id="IPR036890">
    <property type="entry name" value="HATPase_C_sf"/>
</dbReference>
<name>A0ABS4G683_9CLOT</name>
<dbReference type="Pfam" id="PF13188">
    <property type="entry name" value="PAS_8"/>
    <property type="match status" value="1"/>
</dbReference>
<dbReference type="EMBL" id="JAGGKC010000023">
    <property type="protein sequence ID" value="MBP1920058.1"/>
    <property type="molecule type" value="Genomic_DNA"/>
</dbReference>
<dbReference type="SMART" id="SM00387">
    <property type="entry name" value="HATPase_c"/>
    <property type="match status" value="1"/>
</dbReference>
<feature type="domain" description="Histidine kinase" evidence="9">
    <location>
        <begin position="346"/>
        <end position="559"/>
    </location>
</feature>
<dbReference type="InterPro" id="IPR003594">
    <property type="entry name" value="HATPase_dom"/>
</dbReference>
<dbReference type="SUPFAM" id="SSF55874">
    <property type="entry name" value="ATPase domain of HSP90 chaperone/DNA topoisomerase II/histidine kinase"/>
    <property type="match status" value="1"/>
</dbReference>
<dbReference type="Pfam" id="PF00672">
    <property type="entry name" value="HAMP"/>
    <property type="match status" value="1"/>
</dbReference>
<protein>
    <recommendedName>
        <fullName evidence="3">histidine kinase</fullName>
        <ecNumber evidence="3">2.7.13.3</ecNumber>
    </recommendedName>
</protein>
<dbReference type="PROSITE" id="PS50885">
    <property type="entry name" value="HAMP"/>
    <property type="match status" value="1"/>
</dbReference>
<proteinExistence type="predicted"/>
<keyword evidence="8" id="KW-0472">Membrane</keyword>
<keyword evidence="6 11" id="KW-0418">Kinase</keyword>
<feature type="transmembrane region" description="Helical" evidence="8">
    <location>
        <begin position="6"/>
        <end position="28"/>
    </location>
</feature>
<dbReference type="PANTHER" id="PTHR45453">
    <property type="entry name" value="PHOSPHATE REGULON SENSOR PROTEIN PHOR"/>
    <property type="match status" value="1"/>
</dbReference>
<dbReference type="InterPro" id="IPR036097">
    <property type="entry name" value="HisK_dim/P_sf"/>
</dbReference>
<keyword evidence="7" id="KW-0902">Two-component regulatory system</keyword>
<evidence type="ECO:0000259" key="9">
    <source>
        <dbReference type="PROSITE" id="PS50109"/>
    </source>
</evidence>
<dbReference type="RefSeq" id="WP_209460236.1">
    <property type="nucleotide sequence ID" value="NZ_JAGGKC010000023.1"/>
</dbReference>
<dbReference type="SMART" id="SM00388">
    <property type="entry name" value="HisKA"/>
    <property type="match status" value="1"/>
</dbReference>
<dbReference type="InterPro" id="IPR000014">
    <property type="entry name" value="PAS"/>
</dbReference>
<sequence>MRKRTVTSFIIAIAFIVMFMTAAFLLIADLQNTDHIKEKLAETNLILANYIESGNTDIGRIFDSVPENTRITYISSSGHILYDSLKDDISENHLYRKEIIEATKGATGTDIRVSASIGIRMVYSALMLDDGSFIRSAYPFSNFALSGNYIKYLATALFLVVLVSTIIILRLSGFLLEPIEELSFATDRIARGELSRRVELKQDEELARLSRNFNNMAERLETTIVESLEKQNRLEAILKSMDSGVIALDNNETIIMMNPFSKQLFSVRGDTLGMKIGSFPNLSSVYEYLGSDENVAAIRTPEGKDLKMKKADILGERMNKVGVVIVIQDITDIKRLENLRSQFVANVSHELKTPLTSIKGFSETLRFVNDEKTRIKFLDIINEEAERLTRLINDILSLSSLEQNREPKIEEIDTVEETRRICDMLHQMAVTKSIELTLTASGNPILMGDRDNYNQMVINLVDNAIKYTEPNGKVKVRIEKSGGKLILSVKDTGVGIPEEHLPRLFERFYRVDKSRDRAKGGTGLGLAIVKHIVLSMKGDIKVESEIGRGTTFTVSIPMD</sequence>
<reference evidence="11 12" key="1">
    <citation type="submission" date="2021-03" db="EMBL/GenBank/DDBJ databases">
        <title>Genomic Encyclopedia of Type Strains, Phase IV (KMG-IV): sequencing the most valuable type-strain genomes for metagenomic binning, comparative biology and taxonomic classification.</title>
        <authorList>
            <person name="Goeker M."/>
        </authorList>
    </citation>
    <scope>NUCLEOTIDE SEQUENCE [LARGE SCALE GENOMIC DNA]</scope>
    <source>
        <strain evidence="11 12">DSM 6139</strain>
    </source>
</reference>
<dbReference type="InterPro" id="IPR003661">
    <property type="entry name" value="HisK_dim/P_dom"/>
</dbReference>
<dbReference type="Gene3D" id="6.10.340.10">
    <property type="match status" value="1"/>
</dbReference>
<keyword evidence="8" id="KW-0812">Transmembrane</keyword>
<dbReference type="SMART" id="SM00304">
    <property type="entry name" value="HAMP"/>
    <property type="match status" value="1"/>
</dbReference>
<dbReference type="GO" id="GO:0004673">
    <property type="term" value="F:protein histidine kinase activity"/>
    <property type="evidence" value="ECO:0007669"/>
    <property type="project" value="UniProtKB-EC"/>
</dbReference>
<dbReference type="PROSITE" id="PS50109">
    <property type="entry name" value="HIS_KIN"/>
    <property type="match status" value="1"/>
</dbReference>
<dbReference type="Pfam" id="PF02518">
    <property type="entry name" value="HATPase_c"/>
    <property type="match status" value="1"/>
</dbReference>
<dbReference type="CDD" id="cd00075">
    <property type="entry name" value="HATPase"/>
    <property type="match status" value="1"/>
</dbReference>
<dbReference type="Proteomes" id="UP001519271">
    <property type="component" value="Unassembled WGS sequence"/>
</dbReference>
<dbReference type="PRINTS" id="PR00344">
    <property type="entry name" value="BCTRLSENSOR"/>
</dbReference>
<evidence type="ECO:0000259" key="10">
    <source>
        <dbReference type="PROSITE" id="PS50885"/>
    </source>
</evidence>
<evidence type="ECO:0000313" key="11">
    <source>
        <dbReference type="EMBL" id="MBP1920058.1"/>
    </source>
</evidence>
<dbReference type="SUPFAM" id="SSF47384">
    <property type="entry name" value="Homodimeric domain of signal transducing histidine kinase"/>
    <property type="match status" value="1"/>
</dbReference>
<accession>A0ABS4G683</accession>
<dbReference type="Gene3D" id="1.10.287.130">
    <property type="match status" value="1"/>
</dbReference>
<feature type="domain" description="HAMP" evidence="10">
    <location>
        <begin position="173"/>
        <end position="225"/>
    </location>
</feature>
<dbReference type="SUPFAM" id="SSF158472">
    <property type="entry name" value="HAMP domain-like"/>
    <property type="match status" value="1"/>
</dbReference>
<dbReference type="Gene3D" id="3.30.565.10">
    <property type="entry name" value="Histidine kinase-like ATPase, C-terminal domain"/>
    <property type="match status" value="1"/>
</dbReference>
<comment type="caution">
    <text evidence="11">The sequence shown here is derived from an EMBL/GenBank/DDBJ whole genome shotgun (WGS) entry which is preliminary data.</text>
</comment>
<dbReference type="InterPro" id="IPR050351">
    <property type="entry name" value="BphY/WalK/GraS-like"/>
</dbReference>
<evidence type="ECO:0000256" key="4">
    <source>
        <dbReference type="ARBA" id="ARBA00022553"/>
    </source>
</evidence>
<dbReference type="CDD" id="cd06225">
    <property type="entry name" value="HAMP"/>
    <property type="match status" value="1"/>
</dbReference>
<evidence type="ECO:0000256" key="5">
    <source>
        <dbReference type="ARBA" id="ARBA00022679"/>
    </source>
</evidence>
<evidence type="ECO:0000256" key="6">
    <source>
        <dbReference type="ARBA" id="ARBA00022777"/>
    </source>
</evidence>
<keyword evidence="8" id="KW-1133">Transmembrane helix</keyword>
<evidence type="ECO:0000256" key="2">
    <source>
        <dbReference type="ARBA" id="ARBA00004370"/>
    </source>
</evidence>
<dbReference type="InterPro" id="IPR005467">
    <property type="entry name" value="His_kinase_dom"/>
</dbReference>
<dbReference type="CDD" id="cd00082">
    <property type="entry name" value="HisKA"/>
    <property type="match status" value="1"/>
</dbReference>
<evidence type="ECO:0000313" key="12">
    <source>
        <dbReference type="Proteomes" id="UP001519271"/>
    </source>
</evidence>
<dbReference type="InterPro" id="IPR003660">
    <property type="entry name" value="HAMP_dom"/>
</dbReference>
<evidence type="ECO:0000256" key="1">
    <source>
        <dbReference type="ARBA" id="ARBA00000085"/>
    </source>
</evidence>
<dbReference type="Gene3D" id="3.30.450.20">
    <property type="entry name" value="PAS domain"/>
    <property type="match status" value="1"/>
</dbReference>
<keyword evidence="5 11" id="KW-0808">Transferase</keyword>
<evidence type="ECO:0000256" key="8">
    <source>
        <dbReference type="SAM" id="Phobius"/>
    </source>
</evidence>
<organism evidence="11 12">
    <name type="scientific">Youngiibacter multivorans</name>
    <dbReference type="NCBI Taxonomy" id="937251"/>
    <lineage>
        <taxon>Bacteria</taxon>
        <taxon>Bacillati</taxon>
        <taxon>Bacillota</taxon>
        <taxon>Clostridia</taxon>
        <taxon>Eubacteriales</taxon>
        <taxon>Clostridiaceae</taxon>
        <taxon>Youngiibacter</taxon>
    </lineage>
</organism>
<gene>
    <name evidence="11" type="ORF">J2Z34_002556</name>
</gene>
<evidence type="ECO:0000256" key="7">
    <source>
        <dbReference type="ARBA" id="ARBA00023012"/>
    </source>
</evidence>
<keyword evidence="12" id="KW-1185">Reference proteome</keyword>
<dbReference type="Pfam" id="PF00512">
    <property type="entry name" value="HisKA"/>
    <property type="match status" value="1"/>
</dbReference>
<keyword evidence="4" id="KW-0597">Phosphoprotein</keyword>
<comment type="catalytic activity">
    <reaction evidence="1">
        <text>ATP + protein L-histidine = ADP + protein N-phospho-L-histidine.</text>
        <dbReference type="EC" id="2.7.13.3"/>
    </reaction>
</comment>